<accession>A0A931H3W3</accession>
<protein>
    <submittedName>
        <fullName evidence="5">ABC transporter substrate-binding protein</fullName>
    </submittedName>
</protein>
<evidence type="ECO:0000256" key="1">
    <source>
        <dbReference type="ARBA" id="ARBA00010062"/>
    </source>
</evidence>
<dbReference type="Gene3D" id="3.40.50.2300">
    <property type="match status" value="2"/>
</dbReference>
<dbReference type="PANTHER" id="PTHR47235:SF1">
    <property type="entry name" value="BLR6548 PROTEIN"/>
    <property type="match status" value="1"/>
</dbReference>
<organism evidence="5 6">
    <name type="scientific">Caenimonas aquaedulcis</name>
    <dbReference type="NCBI Taxonomy" id="2793270"/>
    <lineage>
        <taxon>Bacteria</taxon>
        <taxon>Pseudomonadati</taxon>
        <taxon>Pseudomonadota</taxon>
        <taxon>Betaproteobacteria</taxon>
        <taxon>Burkholderiales</taxon>
        <taxon>Comamonadaceae</taxon>
        <taxon>Caenimonas</taxon>
    </lineage>
</organism>
<dbReference type="SUPFAM" id="SSF53822">
    <property type="entry name" value="Periplasmic binding protein-like I"/>
    <property type="match status" value="1"/>
</dbReference>
<reference evidence="5" key="1">
    <citation type="submission" date="2020-11" db="EMBL/GenBank/DDBJ databases">
        <title>Bacterial whole genome sequence for Caenimonas sp. DR4.4.</title>
        <authorList>
            <person name="Le V."/>
            <person name="Ko S.-R."/>
            <person name="Ahn C.-Y."/>
            <person name="Oh H.-M."/>
        </authorList>
    </citation>
    <scope>NUCLEOTIDE SEQUENCE</scope>
    <source>
        <strain evidence="5">DR4.4</strain>
    </source>
</reference>
<dbReference type="InterPro" id="IPR028081">
    <property type="entry name" value="Leu-bd"/>
</dbReference>
<dbReference type="EMBL" id="JADWYS010000001">
    <property type="protein sequence ID" value="MBG9388063.1"/>
    <property type="molecule type" value="Genomic_DNA"/>
</dbReference>
<dbReference type="PANTHER" id="PTHR47235">
    <property type="entry name" value="BLR6548 PROTEIN"/>
    <property type="match status" value="1"/>
</dbReference>
<feature type="chain" id="PRO_5038013892" evidence="3">
    <location>
        <begin position="28"/>
        <end position="405"/>
    </location>
</feature>
<sequence length="405" mass="43943">MSKSVWGRSTFTAVLAAALAFAGSAFAQKQYAPGVTDTEIKIGQTMPYSGPASGFSGIGKGAVAYFAMLNERGGINGRKVNLLSQDDAYSPPKALEITRKLVEQDGVALMFGTLGAANNTVIRKYLNDNKVPQLFFAATAHELGDPAYPWTLGFAASGTIEGRIYGKYILANKPAARVGILYQDDAFGRDYLKGLMEGLGDKAKSMVVATATYTPTDATVDSQLTTLAAAKADTLVLISIPKFTAQAIRMAYDTGWKPMMLMAGASNTMGQTLKPAGFDKSVGMLSAQFLKDPSDPAWKNDAGMNDFRAFMRKYAPNGDPTDFYYAYGYSLAQTLAEVLRRCGDNLTRENIMRQATNLKDLELPLLLPGIKVNTSPTNYHPITQMMMWRFDGANWQLFGKVMSSE</sequence>
<keyword evidence="6" id="KW-1185">Reference proteome</keyword>
<keyword evidence="2 3" id="KW-0732">Signal</keyword>
<dbReference type="InterPro" id="IPR028082">
    <property type="entry name" value="Peripla_BP_I"/>
</dbReference>
<gene>
    <name evidence="5" type="ORF">I5803_08530</name>
</gene>
<feature type="domain" description="Leucine-binding protein" evidence="4">
    <location>
        <begin position="39"/>
        <end position="391"/>
    </location>
</feature>
<evidence type="ECO:0000256" key="3">
    <source>
        <dbReference type="SAM" id="SignalP"/>
    </source>
</evidence>
<evidence type="ECO:0000259" key="4">
    <source>
        <dbReference type="Pfam" id="PF13458"/>
    </source>
</evidence>
<dbReference type="Proteomes" id="UP000651050">
    <property type="component" value="Unassembled WGS sequence"/>
</dbReference>
<evidence type="ECO:0000313" key="6">
    <source>
        <dbReference type="Proteomes" id="UP000651050"/>
    </source>
</evidence>
<evidence type="ECO:0000313" key="5">
    <source>
        <dbReference type="EMBL" id="MBG9388063.1"/>
    </source>
</evidence>
<feature type="signal peptide" evidence="3">
    <location>
        <begin position="1"/>
        <end position="27"/>
    </location>
</feature>
<comment type="caution">
    <text evidence="5">The sequence shown here is derived from an EMBL/GenBank/DDBJ whole genome shotgun (WGS) entry which is preliminary data.</text>
</comment>
<dbReference type="AlphaFoldDB" id="A0A931H3W3"/>
<evidence type="ECO:0000256" key="2">
    <source>
        <dbReference type="ARBA" id="ARBA00022729"/>
    </source>
</evidence>
<dbReference type="CDD" id="cd06343">
    <property type="entry name" value="PBP1_ABC_ligand_binding-like"/>
    <property type="match status" value="1"/>
</dbReference>
<name>A0A931H3W3_9BURK</name>
<dbReference type="RefSeq" id="WP_196985942.1">
    <property type="nucleotide sequence ID" value="NZ_JADWYS010000001.1"/>
</dbReference>
<proteinExistence type="inferred from homology"/>
<dbReference type="Pfam" id="PF13458">
    <property type="entry name" value="Peripla_BP_6"/>
    <property type="match status" value="1"/>
</dbReference>
<comment type="similarity">
    <text evidence="1">Belongs to the leucine-binding protein family.</text>
</comment>